<reference evidence="3" key="1">
    <citation type="submission" date="2019-05" db="EMBL/GenBank/DDBJ databases">
        <title>Candidatus Nanohalobium constans, a novel model system to study the DPANN nano-sized archaea: genomic and physiological characterization of a nanoarchaeon co-cultured with its chitinotrophic host.</title>
        <authorList>
            <person name="La Cono V."/>
            <person name="Arcadi E."/>
            <person name="Crisafi F."/>
            <person name="Denaro R."/>
            <person name="La Spada G."/>
            <person name="Messina E."/>
            <person name="Smedile F."/>
            <person name="Toshchakov S.V."/>
            <person name="Shevchenko M.A."/>
            <person name="Golyshin P.N."/>
            <person name="Golyshina O.V."/>
            <person name="Ferrer M."/>
            <person name="Rohde M."/>
            <person name="Mushegian A."/>
            <person name="Sorokin D.Y."/>
            <person name="Giuliano L."/>
            <person name="Yakimov M.M."/>
        </authorList>
    </citation>
    <scope>NUCLEOTIDE SEQUENCE [LARGE SCALE GENOMIC DNA]</scope>
    <source>
        <strain evidence="3">LC1Nh</strain>
    </source>
</reference>
<dbReference type="EMBL" id="CP040089">
    <property type="protein sequence ID" value="QGA80942.1"/>
    <property type="molecule type" value="Genomic_DNA"/>
</dbReference>
<protein>
    <submittedName>
        <fullName evidence="2">Uncharacterized protein</fullName>
    </submittedName>
</protein>
<dbReference type="KEGG" id="ncon:LC1Nh_1071"/>
<sequence>MPEFDPDNLGSRTVEELSSDHAQQQIAEEEIEEEGEELLVDAEENLTGEELEQDGLEQEELDRNAALRAQGYDVFETGVAQNTVYDPILNELEGILGYDGDAEAVPMVGELVDGEISSQNVGVDYRITEVLVDTSSDIQVPVSHFADEDTREAVYQRTDVDVDVAETDEGYLISVESQGPESVEEGARAVAIAVAELDQEFRRVYGHEE</sequence>
<evidence type="ECO:0000313" key="2">
    <source>
        <dbReference type="EMBL" id="QGA80942.1"/>
    </source>
</evidence>
<accession>A0A5Q0UH11</accession>
<dbReference type="AlphaFoldDB" id="A0A5Q0UH11"/>
<dbReference type="Proteomes" id="UP000377803">
    <property type="component" value="Chromosome"/>
</dbReference>
<proteinExistence type="predicted"/>
<feature type="region of interest" description="Disordered" evidence="1">
    <location>
        <begin position="1"/>
        <end position="34"/>
    </location>
</feature>
<dbReference type="GeneID" id="42365469"/>
<gene>
    <name evidence="2" type="ORF">LC1Nh_1071</name>
</gene>
<name>A0A5Q0UH11_9ARCH</name>
<dbReference type="RefSeq" id="WP_153550690.1">
    <property type="nucleotide sequence ID" value="NZ_CP040089.1"/>
</dbReference>
<evidence type="ECO:0000313" key="3">
    <source>
        <dbReference type="Proteomes" id="UP000377803"/>
    </source>
</evidence>
<keyword evidence="3" id="KW-1185">Reference proteome</keyword>
<evidence type="ECO:0000256" key="1">
    <source>
        <dbReference type="SAM" id="MobiDB-lite"/>
    </source>
</evidence>
<organism evidence="2 3">
    <name type="scientific">Candidatus Nanohalobium constans</name>
    <dbReference type="NCBI Taxonomy" id="2565781"/>
    <lineage>
        <taxon>Archaea</taxon>
        <taxon>Candidatus Nanohalarchaeota</taxon>
        <taxon>Candidatus Nanohalobia</taxon>
        <taxon>Candidatus Nanohalobiales</taxon>
        <taxon>Candidatus Nanohalobiaceae</taxon>
        <taxon>Candidatus Nanohalobium</taxon>
    </lineage>
</organism>